<name>A0A3S9QNN9_9ACTO</name>
<dbReference type="HAMAP" id="MF_01416">
    <property type="entry name" value="ATP_synth_delta_bact"/>
    <property type="match status" value="1"/>
</dbReference>
<dbReference type="PRINTS" id="PR00125">
    <property type="entry name" value="ATPASEDELTA"/>
</dbReference>
<evidence type="ECO:0000313" key="8">
    <source>
        <dbReference type="EMBL" id="AZR07588.1"/>
    </source>
</evidence>
<comment type="function">
    <text evidence="7">This protein is part of the stalk that links CF(0) to CF(1). It either transmits conformational changes from CF(0) to CF(1) or is implicated in proton conduction.</text>
</comment>
<keyword evidence="7" id="KW-1003">Cell membrane</keyword>
<dbReference type="EMBL" id="CP033905">
    <property type="protein sequence ID" value="AZR07588.1"/>
    <property type="molecule type" value="Genomic_DNA"/>
</dbReference>
<sequence length="269" mass="29843">MRSGSEAALERARDRWAAFVATQPGQEIDLSQQLFSVVDTIKSSTALTSALEGGSRDGDARANLARTLFSGRVADEVTELVESMAREEWSQRNDLQRALEALAVDTILMGARHKGQLSKVEEELYQAMRLYSDHRDLRLAFTTPNITTEARHELAQRLFHRLTPWSVALIRRSVAREHHTIPGLLRRYTDAAARMADHLVAAVTSAIPLTREQKERLVAILSAKYGEPVKVHVSIDTSVIGGLRIYVGDDIIDGTIASRLESVRGAFTN</sequence>
<keyword evidence="8" id="KW-0378">Hydrolase</keyword>
<keyword evidence="5 7" id="KW-0472">Membrane</keyword>
<dbReference type="GO" id="GO:0016787">
    <property type="term" value="F:hydrolase activity"/>
    <property type="evidence" value="ECO:0007669"/>
    <property type="project" value="UniProtKB-KW"/>
</dbReference>
<evidence type="ECO:0000256" key="6">
    <source>
        <dbReference type="ARBA" id="ARBA00023310"/>
    </source>
</evidence>
<protein>
    <recommendedName>
        <fullName evidence="7">ATP synthase subunit delta</fullName>
    </recommendedName>
    <alternativeName>
        <fullName evidence="7">ATP synthase F(1) sector subunit delta</fullName>
    </alternativeName>
    <alternativeName>
        <fullName evidence="7">F-type ATPase subunit delta</fullName>
        <shortName evidence="7">F-ATPase subunit delta</shortName>
    </alternativeName>
</protein>
<comment type="function">
    <text evidence="7">F(1)F(0) ATP synthase produces ATP from ADP in the presence of a proton or sodium gradient. F-type ATPases consist of two structural domains, F(1) containing the extramembraneous catalytic core and F(0) containing the membrane proton channel, linked together by a central stalk and a peripheral stalk. During catalysis, ATP synthesis in the catalytic domain of F(1) is coupled via a rotary mechanism of the central stalk subunits to proton translocation.</text>
</comment>
<evidence type="ECO:0000256" key="3">
    <source>
        <dbReference type="ARBA" id="ARBA00022781"/>
    </source>
</evidence>
<keyword evidence="3 7" id="KW-0375">Hydrogen ion transport</keyword>
<evidence type="ECO:0000313" key="9">
    <source>
        <dbReference type="Proteomes" id="UP000275951"/>
    </source>
</evidence>
<evidence type="ECO:0000256" key="5">
    <source>
        <dbReference type="ARBA" id="ARBA00023136"/>
    </source>
</evidence>
<organism evidence="8 9">
    <name type="scientific">Trueperella pyogenes</name>
    <dbReference type="NCBI Taxonomy" id="1661"/>
    <lineage>
        <taxon>Bacteria</taxon>
        <taxon>Bacillati</taxon>
        <taxon>Actinomycetota</taxon>
        <taxon>Actinomycetes</taxon>
        <taxon>Actinomycetales</taxon>
        <taxon>Actinomycetaceae</taxon>
        <taxon>Trueperella</taxon>
    </lineage>
</organism>
<comment type="subcellular location">
    <subcellularLocation>
        <location evidence="7">Cell membrane</location>
        <topology evidence="7">Peripheral membrane protein</topology>
    </subcellularLocation>
    <subcellularLocation>
        <location evidence="1">Membrane</location>
    </subcellularLocation>
</comment>
<dbReference type="AlphaFoldDB" id="A0A3S9QNN9"/>
<evidence type="ECO:0000256" key="7">
    <source>
        <dbReference type="HAMAP-Rule" id="MF_01416"/>
    </source>
</evidence>
<dbReference type="NCBIfam" id="NF009967">
    <property type="entry name" value="PRK13430.1"/>
    <property type="match status" value="1"/>
</dbReference>
<dbReference type="RefSeq" id="WP_126920407.1">
    <property type="nucleotide sequence ID" value="NZ_CP033905.1"/>
</dbReference>
<comment type="similarity">
    <text evidence="7">Belongs to the ATPase delta chain family.</text>
</comment>
<evidence type="ECO:0000256" key="2">
    <source>
        <dbReference type="ARBA" id="ARBA00022448"/>
    </source>
</evidence>
<keyword evidence="7" id="KW-0139">CF(1)</keyword>
<dbReference type="PANTHER" id="PTHR11910">
    <property type="entry name" value="ATP SYNTHASE DELTA CHAIN"/>
    <property type="match status" value="1"/>
</dbReference>
<dbReference type="NCBIfam" id="TIGR01145">
    <property type="entry name" value="ATP_synt_delta"/>
    <property type="match status" value="1"/>
</dbReference>
<evidence type="ECO:0000256" key="1">
    <source>
        <dbReference type="ARBA" id="ARBA00004370"/>
    </source>
</evidence>
<proteinExistence type="inferred from homology"/>
<dbReference type="InterPro" id="IPR000711">
    <property type="entry name" value="ATPase_OSCP/dsu"/>
</dbReference>
<dbReference type="GO" id="GO:0005886">
    <property type="term" value="C:plasma membrane"/>
    <property type="evidence" value="ECO:0007669"/>
    <property type="project" value="UniProtKB-SubCell"/>
</dbReference>
<dbReference type="Proteomes" id="UP000275951">
    <property type="component" value="Chromosome"/>
</dbReference>
<dbReference type="GO" id="GO:0045259">
    <property type="term" value="C:proton-transporting ATP synthase complex"/>
    <property type="evidence" value="ECO:0007669"/>
    <property type="project" value="UniProtKB-KW"/>
</dbReference>
<accession>A0A3S9QNN9</accession>
<gene>
    <name evidence="7" type="primary">atpH</name>
    <name evidence="8" type="ORF">EBQ10_10035</name>
</gene>
<reference evidence="8 9" key="1">
    <citation type="submission" date="2018-11" db="EMBL/GenBank/DDBJ databases">
        <title>Multidrug-resistant genes are associated with an 42-kb island TGI1 carrying a complex class 1 integron in a Trueperella pyogenes.</title>
        <authorList>
            <person name="Dong W."/>
        </authorList>
    </citation>
    <scope>NUCLEOTIDE SEQUENCE [LARGE SCALE GENOMIC DNA]</scope>
    <source>
        <strain evidence="8 9">TP4</strain>
    </source>
</reference>
<evidence type="ECO:0000256" key="4">
    <source>
        <dbReference type="ARBA" id="ARBA00023065"/>
    </source>
</evidence>
<keyword evidence="4 7" id="KW-0406">Ion transport</keyword>
<dbReference type="GO" id="GO:0046933">
    <property type="term" value="F:proton-transporting ATP synthase activity, rotational mechanism"/>
    <property type="evidence" value="ECO:0007669"/>
    <property type="project" value="UniProtKB-UniRule"/>
</dbReference>
<dbReference type="Pfam" id="PF00213">
    <property type="entry name" value="OSCP"/>
    <property type="match status" value="1"/>
</dbReference>
<keyword evidence="6 7" id="KW-0066">ATP synthesis</keyword>
<keyword evidence="2 7" id="KW-0813">Transport</keyword>